<name>A0A2A7MBW0_9CLOT</name>
<protein>
    <submittedName>
        <fullName evidence="3">Uncharacterized protein</fullName>
    </submittedName>
</protein>
<evidence type="ECO:0000313" key="4">
    <source>
        <dbReference type="Proteomes" id="UP000220840"/>
    </source>
</evidence>
<sequence length="115" mass="13741">MNNVSLIYNNSILDIDNFIDSILHKNDSISNLPICEITEKPLFYFITIKNFYTHKHNFELFYKNKFLILRIKSKDNTKTIFTRIFYLDNIDIKEISHIYHNNTAKLKILKLPNIS</sequence>
<dbReference type="RefSeq" id="WP_058293255.1">
    <property type="nucleotide sequence ID" value="NZ_CAKJVD010000053.1"/>
</dbReference>
<evidence type="ECO:0000313" key="3">
    <source>
        <dbReference type="EMBL" id="PEG29070.1"/>
    </source>
</evidence>
<dbReference type="EMBL" id="CAMTCP010000133">
    <property type="protein sequence ID" value="CAI3570854.1"/>
    <property type="molecule type" value="Genomic_DNA"/>
</dbReference>
<dbReference type="EMBL" id="PDCJ01000005">
    <property type="protein sequence ID" value="PEG29070.1"/>
    <property type="molecule type" value="Genomic_DNA"/>
</dbReference>
<dbReference type="AlphaFoldDB" id="A0A2A7MBW0"/>
<proteinExistence type="predicted"/>
<dbReference type="Proteomes" id="UP001189143">
    <property type="component" value="Unassembled WGS sequence"/>
</dbReference>
<reference evidence="1" key="2">
    <citation type="submission" date="2021-10" db="EMBL/GenBank/DDBJ databases">
        <authorList>
            <person name="Mesa V."/>
        </authorList>
    </citation>
    <scope>NUCLEOTIDE SEQUENCE</scope>
    <source>
        <strain evidence="1">CC3_PB</strain>
    </source>
</reference>
<comment type="caution">
    <text evidence="3">The sequence shown here is derived from an EMBL/GenBank/DDBJ whole genome shotgun (WGS) entry which is preliminary data.</text>
</comment>
<evidence type="ECO:0000313" key="1">
    <source>
        <dbReference type="EMBL" id="CAG9703004.1"/>
    </source>
</evidence>
<organism evidence="3 4">
    <name type="scientific">Clostridium neonatale</name>
    <dbReference type="NCBI Taxonomy" id="137838"/>
    <lineage>
        <taxon>Bacteria</taxon>
        <taxon>Bacillati</taxon>
        <taxon>Bacillota</taxon>
        <taxon>Clostridia</taxon>
        <taxon>Eubacteriales</taxon>
        <taxon>Clostridiaceae</taxon>
        <taxon>Clostridium</taxon>
    </lineage>
</organism>
<reference evidence="3 4" key="1">
    <citation type="submission" date="2017-10" db="EMBL/GenBank/DDBJ databases">
        <title>Effective Description of Clostridium neonatale sp. nov. linked to necrotizing enterocolitis in neonates and a clarification of species assignable to the genus Clostridium (Prazmowski 1880) emend. Lawson and Rainey 2016.</title>
        <authorList>
            <person name="Bernard K."/>
            <person name="Burdz T."/>
            <person name="Wiebe D."/>
            <person name="Balcewich B."/>
            <person name="Alfa M."/>
            <person name="Bernier A.-M."/>
        </authorList>
    </citation>
    <scope>NUCLEOTIDE SEQUENCE [LARGE SCALE GENOMIC DNA]</scope>
    <source>
        <strain evidence="3 4">LCDC99A005</strain>
    </source>
</reference>
<accession>A0A2A7MBW0</accession>
<reference evidence="2" key="3">
    <citation type="submission" date="2022-10" db="EMBL/GenBank/DDBJ databases">
        <authorList>
            <person name="Aires J."/>
            <person name="Mesa V."/>
        </authorList>
    </citation>
    <scope>NUCLEOTIDE SEQUENCE</scope>
    <source>
        <strain evidence="2">Clostridium neonatale JD116</strain>
    </source>
</reference>
<dbReference type="GeneID" id="68879481"/>
<dbReference type="Proteomes" id="UP000789738">
    <property type="component" value="Unassembled WGS sequence"/>
</dbReference>
<dbReference type="EMBL" id="CAKJVE010000004">
    <property type="protein sequence ID" value="CAG9703004.1"/>
    <property type="molecule type" value="Genomic_DNA"/>
</dbReference>
<dbReference type="Proteomes" id="UP000220840">
    <property type="component" value="Unassembled WGS sequence"/>
</dbReference>
<gene>
    <name evidence="2" type="ORF">CNEO2_210010</name>
    <name evidence="1" type="ORF">CNEO_40259</name>
    <name evidence="3" type="ORF">CQ394_19255</name>
</gene>
<keyword evidence="4" id="KW-1185">Reference proteome</keyword>
<dbReference type="OrthoDB" id="1909930at2"/>
<evidence type="ECO:0000313" key="2">
    <source>
        <dbReference type="EMBL" id="CAI3570854.1"/>
    </source>
</evidence>